<keyword evidence="2" id="KW-0223">Dioxygenase</keyword>
<dbReference type="EMBL" id="FAOZ01000012">
    <property type="protein sequence ID" value="CUU57354.1"/>
    <property type="molecule type" value="Genomic_DNA"/>
</dbReference>
<dbReference type="SUPFAM" id="SSF54593">
    <property type="entry name" value="Glyoxalase/Bleomycin resistance protein/Dihydroxybiphenyl dioxygenase"/>
    <property type="match status" value="1"/>
</dbReference>
<accession>A0A0S4QSA5</accession>
<name>A0A0S4QSA5_9ACTN</name>
<keyword evidence="2" id="KW-0560">Oxidoreductase</keyword>
<dbReference type="InterPro" id="IPR037523">
    <property type="entry name" value="VOC_core"/>
</dbReference>
<evidence type="ECO:0000313" key="2">
    <source>
        <dbReference type="EMBL" id="CUU57354.1"/>
    </source>
</evidence>
<dbReference type="PROSITE" id="PS51819">
    <property type="entry name" value="VOC"/>
    <property type="match status" value="1"/>
</dbReference>
<proteinExistence type="predicted"/>
<keyword evidence="3" id="KW-1185">Reference proteome</keyword>
<dbReference type="AlphaFoldDB" id="A0A0S4QSA5"/>
<evidence type="ECO:0000259" key="1">
    <source>
        <dbReference type="PROSITE" id="PS51819"/>
    </source>
</evidence>
<protein>
    <submittedName>
        <fullName evidence="2">Catechol 2,3-dioxygenase</fullName>
    </submittedName>
</protein>
<organism evidence="2 3">
    <name type="scientific">Parafrankia irregularis</name>
    <dbReference type="NCBI Taxonomy" id="795642"/>
    <lineage>
        <taxon>Bacteria</taxon>
        <taxon>Bacillati</taxon>
        <taxon>Actinomycetota</taxon>
        <taxon>Actinomycetes</taxon>
        <taxon>Frankiales</taxon>
        <taxon>Frankiaceae</taxon>
        <taxon>Parafrankia</taxon>
    </lineage>
</organism>
<reference evidence="3" key="1">
    <citation type="submission" date="2015-11" db="EMBL/GenBank/DDBJ databases">
        <authorList>
            <person name="Varghese N."/>
        </authorList>
    </citation>
    <scope>NUCLEOTIDE SEQUENCE [LARGE SCALE GENOMIC DNA]</scope>
    <source>
        <strain evidence="3">DSM 45899</strain>
    </source>
</reference>
<dbReference type="RefSeq" id="WP_091278684.1">
    <property type="nucleotide sequence ID" value="NZ_FAOZ01000012.1"/>
</dbReference>
<dbReference type="Proteomes" id="UP000198802">
    <property type="component" value="Unassembled WGS sequence"/>
</dbReference>
<gene>
    <name evidence="2" type="ORF">Ga0074812_11214</name>
</gene>
<feature type="domain" description="VOC" evidence="1">
    <location>
        <begin position="10"/>
        <end position="130"/>
    </location>
</feature>
<dbReference type="CDD" id="cd06587">
    <property type="entry name" value="VOC"/>
    <property type="match status" value="1"/>
</dbReference>
<evidence type="ECO:0000313" key="3">
    <source>
        <dbReference type="Proteomes" id="UP000198802"/>
    </source>
</evidence>
<sequence length="139" mass="14944">MGTDVGQLRGFHHVKLPVADIARSRAWYQRVLGFEVALEFVEDGVLMGLALRDPSGTVELAIRADATRAAALAGFDPIALGVPDGACLRTWEQRLDDLGEPHGGVVTGRSGSVLIGLHDPDGIEIRLYTEHNHEAGNPR</sequence>
<dbReference type="Pfam" id="PF00903">
    <property type="entry name" value="Glyoxalase"/>
    <property type="match status" value="1"/>
</dbReference>
<dbReference type="InterPro" id="IPR004360">
    <property type="entry name" value="Glyas_Fos-R_dOase_dom"/>
</dbReference>
<dbReference type="InterPro" id="IPR029068">
    <property type="entry name" value="Glyas_Bleomycin-R_OHBP_Dase"/>
</dbReference>
<dbReference type="GO" id="GO:0051213">
    <property type="term" value="F:dioxygenase activity"/>
    <property type="evidence" value="ECO:0007669"/>
    <property type="project" value="UniProtKB-KW"/>
</dbReference>
<dbReference type="Gene3D" id="3.10.180.10">
    <property type="entry name" value="2,3-Dihydroxybiphenyl 1,2-Dioxygenase, domain 1"/>
    <property type="match status" value="1"/>
</dbReference>